<sequence length="442" mass="47136">MERPTVAVLGAPRTGKTSLIYALGRGLGGDVTCVSSPTSSLFALGKGVTALERCLDDVESALLDTRLVFLVFDVTAPETFAAVVAKGAALQSLDRTIALVGTNADLMPTDHDAVLVASEARIFASSEFALYAEVHATPPAGLDALLSLLHAAIPVKKPQVRKDIWLYDPYDDNAPPRSPTRAMNEIYLCGRAKALATERAISAKYEHKRYGSPKATRSVAPQPAPVPRQAQRRQSTGRHSTLMSGTQASVARVKAIQAYKPQREAVDPKIRVQWHRPRSPVDEAPVPVRRVETRAAVQARVPTADATAIDTSCHVISASQQSEPMEVPGPCVVLDVPTLPSTTTDGGDVVSHMDHNVTRCGISSQPDAASPTLPEVNGNADKTFVVSSPGVDLPTDTAEPEPSNTQAVDPDATFFDFDDDDAAVTFDDDDILDALDSFQLSI</sequence>
<evidence type="ECO:0000256" key="1">
    <source>
        <dbReference type="SAM" id="MobiDB-lite"/>
    </source>
</evidence>
<accession>T0QQ63</accession>
<proteinExistence type="predicted"/>
<dbReference type="InterPro" id="IPR027417">
    <property type="entry name" value="P-loop_NTPase"/>
</dbReference>
<gene>
    <name evidence="2" type="ORF">SDRG_06717</name>
</gene>
<dbReference type="AlphaFoldDB" id="T0QQ63"/>
<organism evidence="2 3">
    <name type="scientific">Saprolegnia diclina (strain VS20)</name>
    <dbReference type="NCBI Taxonomy" id="1156394"/>
    <lineage>
        <taxon>Eukaryota</taxon>
        <taxon>Sar</taxon>
        <taxon>Stramenopiles</taxon>
        <taxon>Oomycota</taxon>
        <taxon>Saprolegniomycetes</taxon>
        <taxon>Saprolegniales</taxon>
        <taxon>Saprolegniaceae</taxon>
        <taxon>Saprolegnia</taxon>
    </lineage>
</organism>
<feature type="compositionally biased region" description="Low complexity" evidence="1">
    <location>
        <begin position="217"/>
        <end position="234"/>
    </location>
</feature>
<dbReference type="SUPFAM" id="SSF52540">
    <property type="entry name" value="P-loop containing nucleoside triphosphate hydrolases"/>
    <property type="match status" value="1"/>
</dbReference>
<dbReference type="EMBL" id="JH767149">
    <property type="protein sequence ID" value="EQC35975.1"/>
    <property type="molecule type" value="Genomic_DNA"/>
</dbReference>
<dbReference type="OMA" id="KIRVQWH"/>
<dbReference type="OrthoDB" id="25896at2759"/>
<dbReference type="Proteomes" id="UP000030762">
    <property type="component" value="Unassembled WGS sequence"/>
</dbReference>
<feature type="region of interest" description="Disordered" evidence="1">
    <location>
        <begin position="390"/>
        <end position="410"/>
    </location>
</feature>
<reference evidence="2 3" key="1">
    <citation type="submission" date="2012-04" db="EMBL/GenBank/DDBJ databases">
        <title>The Genome Sequence of Saprolegnia declina VS20.</title>
        <authorList>
            <consortium name="The Broad Institute Genome Sequencing Platform"/>
            <person name="Russ C."/>
            <person name="Nusbaum C."/>
            <person name="Tyler B."/>
            <person name="van West P."/>
            <person name="Dieguez-Uribeondo J."/>
            <person name="de Bruijn I."/>
            <person name="Tripathy S."/>
            <person name="Jiang R."/>
            <person name="Young S.K."/>
            <person name="Zeng Q."/>
            <person name="Gargeya S."/>
            <person name="Fitzgerald M."/>
            <person name="Haas B."/>
            <person name="Abouelleil A."/>
            <person name="Alvarado L."/>
            <person name="Arachchi H.M."/>
            <person name="Berlin A."/>
            <person name="Chapman S.B."/>
            <person name="Goldberg J."/>
            <person name="Griggs A."/>
            <person name="Gujja S."/>
            <person name="Hansen M."/>
            <person name="Howarth C."/>
            <person name="Imamovic A."/>
            <person name="Larimer J."/>
            <person name="McCowen C."/>
            <person name="Montmayeur A."/>
            <person name="Murphy C."/>
            <person name="Neiman D."/>
            <person name="Pearson M."/>
            <person name="Priest M."/>
            <person name="Roberts A."/>
            <person name="Saif S."/>
            <person name="Shea T."/>
            <person name="Sisk P."/>
            <person name="Sykes S."/>
            <person name="Wortman J."/>
            <person name="Nusbaum C."/>
            <person name="Birren B."/>
        </authorList>
    </citation>
    <scope>NUCLEOTIDE SEQUENCE [LARGE SCALE GENOMIC DNA]</scope>
    <source>
        <strain evidence="2 3">VS20</strain>
    </source>
</reference>
<evidence type="ECO:0000313" key="3">
    <source>
        <dbReference type="Proteomes" id="UP000030762"/>
    </source>
</evidence>
<dbReference type="Gene3D" id="3.40.50.300">
    <property type="entry name" value="P-loop containing nucleotide triphosphate hydrolases"/>
    <property type="match status" value="1"/>
</dbReference>
<dbReference type="GeneID" id="19947444"/>
<name>T0QQ63_SAPDV</name>
<feature type="region of interest" description="Disordered" evidence="1">
    <location>
        <begin position="206"/>
        <end position="247"/>
    </location>
</feature>
<dbReference type="InParanoid" id="T0QQ63"/>
<feature type="compositionally biased region" description="Polar residues" evidence="1">
    <location>
        <begin position="237"/>
        <end position="247"/>
    </location>
</feature>
<protein>
    <submittedName>
        <fullName evidence="2">Uncharacterized protein</fullName>
    </submittedName>
</protein>
<keyword evidence="3" id="KW-1185">Reference proteome</keyword>
<dbReference type="RefSeq" id="XP_008610737.1">
    <property type="nucleotide sequence ID" value="XM_008612515.1"/>
</dbReference>
<evidence type="ECO:0000313" key="2">
    <source>
        <dbReference type="EMBL" id="EQC35975.1"/>
    </source>
</evidence>
<dbReference type="VEuPathDB" id="FungiDB:SDRG_06717"/>